<organism evidence="3 4">
    <name type="scientific">Tepidimicrobium xylanilyticum</name>
    <dbReference type="NCBI Taxonomy" id="1123352"/>
    <lineage>
        <taxon>Bacteria</taxon>
        <taxon>Bacillati</taxon>
        <taxon>Bacillota</taxon>
        <taxon>Tissierellia</taxon>
        <taxon>Tissierellales</taxon>
        <taxon>Tepidimicrobiaceae</taxon>
        <taxon>Tepidimicrobium</taxon>
    </lineage>
</organism>
<dbReference type="GO" id="GO:1990170">
    <property type="term" value="P:stress response to cadmium ion"/>
    <property type="evidence" value="ECO:0007669"/>
    <property type="project" value="TreeGrafter"/>
</dbReference>
<proteinExistence type="predicted"/>
<dbReference type="PIRSF" id="PIRSF015034">
    <property type="entry name" value="YacH"/>
    <property type="match status" value="1"/>
</dbReference>
<reference evidence="3 4" key="1">
    <citation type="submission" date="2016-10" db="EMBL/GenBank/DDBJ databases">
        <authorList>
            <person name="de Groot N.N."/>
        </authorList>
    </citation>
    <scope>NUCLEOTIDE SEQUENCE [LARGE SCALE GENOMIC DNA]</scope>
    <source>
        <strain evidence="3 4">DSM 23310</strain>
    </source>
</reference>
<dbReference type="AlphaFoldDB" id="A0A1H3D6N5"/>
<dbReference type="GO" id="GO:0016301">
    <property type="term" value="F:kinase activity"/>
    <property type="evidence" value="ECO:0007669"/>
    <property type="project" value="UniProtKB-KW"/>
</dbReference>
<protein>
    <submittedName>
        <fullName evidence="3">Protein-arginine kinase activator protein McsA</fullName>
    </submittedName>
</protein>
<dbReference type="InterPro" id="IPR001943">
    <property type="entry name" value="UVR_dom"/>
</dbReference>
<keyword evidence="4" id="KW-1185">Reference proteome</keyword>
<dbReference type="InterPro" id="IPR025542">
    <property type="entry name" value="YacH"/>
</dbReference>
<name>A0A1H3D6N5_9FIRM</name>
<dbReference type="GO" id="GO:0046870">
    <property type="term" value="F:cadmium ion binding"/>
    <property type="evidence" value="ECO:0007669"/>
    <property type="project" value="TreeGrafter"/>
</dbReference>
<dbReference type="PROSITE" id="PS50151">
    <property type="entry name" value="UVR"/>
    <property type="match status" value="1"/>
</dbReference>
<dbReference type="Gene3D" id="4.10.860.10">
    <property type="entry name" value="UVR domain"/>
    <property type="match status" value="1"/>
</dbReference>
<accession>A0A1H3D6N5</accession>
<evidence type="ECO:0000259" key="2">
    <source>
        <dbReference type="PROSITE" id="PS50151"/>
    </source>
</evidence>
<keyword evidence="1" id="KW-0175">Coiled coil</keyword>
<keyword evidence="3" id="KW-0418">Kinase</keyword>
<dbReference type="OrthoDB" id="9788704at2"/>
<evidence type="ECO:0000313" key="4">
    <source>
        <dbReference type="Proteomes" id="UP000198828"/>
    </source>
</evidence>
<evidence type="ECO:0000256" key="1">
    <source>
        <dbReference type="SAM" id="Coils"/>
    </source>
</evidence>
<feature type="coiled-coil region" evidence="1">
    <location>
        <begin position="125"/>
        <end position="164"/>
    </location>
</feature>
<feature type="domain" description="UVR" evidence="2">
    <location>
        <begin position="129"/>
        <end position="164"/>
    </location>
</feature>
<dbReference type="Pfam" id="PF02151">
    <property type="entry name" value="UVR"/>
    <property type="match status" value="1"/>
</dbReference>
<dbReference type="SUPFAM" id="SSF46600">
    <property type="entry name" value="C-terminal UvrC-binding domain of UvrB"/>
    <property type="match status" value="1"/>
</dbReference>
<dbReference type="GO" id="GO:0005507">
    <property type="term" value="F:copper ion binding"/>
    <property type="evidence" value="ECO:0007669"/>
    <property type="project" value="TreeGrafter"/>
</dbReference>
<gene>
    <name evidence="3" type="ORF">SAMN05660923_02604</name>
</gene>
<dbReference type="Proteomes" id="UP000198828">
    <property type="component" value="Unassembled WGS sequence"/>
</dbReference>
<dbReference type="PANTHER" id="PTHR38430">
    <property type="entry name" value="PROTEIN-ARGININE KINASE ACTIVATOR PROTEIN"/>
    <property type="match status" value="1"/>
</dbReference>
<dbReference type="RefSeq" id="WP_093754390.1">
    <property type="nucleotide sequence ID" value="NZ_BSYN01000011.1"/>
</dbReference>
<evidence type="ECO:0000313" key="3">
    <source>
        <dbReference type="EMBL" id="SDX61404.1"/>
    </source>
</evidence>
<keyword evidence="3" id="KW-0808">Transferase</keyword>
<dbReference type="GO" id="GO:0050897">
    <property type="term" value="F:cobalt ion binding"/>
    <property type="evidence" value="ECO:0007669"/>
    <property type="project" value="TreeGrafter"/>
</dbReference>
<dbReference type="PANTHER" id="PTHR38430:SF1">
    <property type="entry name" value="PROTEIN-ARGININE KINASE ACTIVATOR PROTEIN"/>
    <property type="match status" value="1"/>
</dbReference>
<dbReference type="GO" id="GO:0008270">
    <property type="term" value="F:zinc ion binding"/>
    <property type="evidence" value="ECO:0007669"/>
    <property type="project" value="TreeGrafter"/>
</dbReference>
<sequence>MLCDICKKKEATVHYTKIIGGEIEELHLCDECSKNHSELEFDSSFSFHKLLAGLIDNIQGEATRKKTEEYSCPFCGLSYTQFRQTGKFGCSKCYETFKSNLIPLFKGIHGHTKHVGKVPKRANENLAKERKIQSLKAEMEKLVAKEAFEEAAIIRDQIRKLEKELGN</sequence>
<dbReference type="InterPro" id="IPR036876">
    <property type="entry name" value="UVR_dom_sf"/>
</dbReference>
<dbReference type="GO" id="GO:1990169">
    <property type="term" value="P:stress response to copper ion"/>
    <property type="evidence" value="ECO:0007669"/>
    <property type="project" value="TreeGrafter"/>
</dbReference>
<dbReference type="EMBL" id="FNNG01000014">
    <property type="protein sequence ID" value="SDX61404.1"/>
    <property type="molecule type" value="Genomic_DNA"/>
</dbReference>